<protein>
    <submittedName>
        <fullName evidence="2">Uncharacterized protein</fullName>
    </submittedName>
</protein>
<accession>A0A9D4FQK2</accession>
<dbReference type="Proteomes" id="UP000828390">
    <property type="component" value="Unassembled WGS sequence"/>
</dbReference>
<name>A0A9D4FQK2_DREPO</name>
<dbReference type="AlphaFoldDB" id="A0A9D4FQK2"/>
<proteinExistence type="predicted"/>
<evidence type="ECO:0000313" key="2">
    <source>
        <dbReference type="EMBL" id="KAH3800685.1"/>
    </source>
</evidence>
<organism evidence="2 3">
    <name type="scientific">Dreissena polymorpha</name>
    <name type="common">Zebra mussel</name>
    <name type="synonym">Mytilus polymorpha</name>
    <dbReference type="NCBI Taxonomy" id="45954"/>
    <lineage>
        <taxon>Eukaryota</taxon>
        <taxon>Metazoa</taxon>
        <taxon>Spiralia</taxon>
        <taxon>Lophotrochozoa</taxon>
        <taxon>Mollusca</taxon>
        <taxon>Bivalvia</taxon>
        <taxon>Autobranchia</taxon>
        <taxon>Heteroconchia</taxon>
        <taxon>Euheterodonta</taxon>
        <taxon>Imparidentia</taxon>
        <taxon>Neoheterodontei</taxon>
        <taxon>Myida</taxon>
        <taxon>Dreissenoidea</taxon>
        <taxon>Dreissenidae</taxon>
        <taxon>Dreissena</taxon>
    </lineage>
</organism>
<sequence length="55" mass="6221">MTGQGAEVLHGNSVEAAEEPIDHDTEQDIQLTDTGQDVRIKRWYREDTEESVCCN</sequence>
<evidence type="ECO:0000256" key="1">
    <source>
        <dbReference type="SAM" id="MobiDB-lite"/>
    </source>
</evidence>
<gene>
    <name evidence="2" type="ORF">DPMN_154324</name>
</gene>
<reference evidence="2" key="1">
    <citation type="journal article" date="2019" name="bioRxiv">
        <title>The Genome of the Zebra Mussel, Dreissena polymorpha: A Resource for Invasive Species Research.</title>
        <authorList>
            <person name="McCartney M.A."/>
            <person name="Auch B."/>
            <person name="Kono T."/>
            <person name="Mallez S."/>
            <person name="Zhang Y."/>
            <person name="Obille A."/>
            <person name="Becker A."/>
            <person name="Abrahante J.E."/>
            <person name="Garbe J."/>
            <person name="Badalamenti J.P."/>
            <person name="Herman A."/>
            <person name="Mangelson H."/>
            <person name="Liachko I."/>
            <person name="Sullivan S."/>
            <person name="Sone E.D."/>
            <person name="Koren S."/>
            <person name="Silverstein K.A.T."/>
            <person name="Beckman K.B."/>
            <person name="Gohl D.M."/>
        </authorList>
    </citation>
    <scope>NUCLEOTIDE SEQUENCE</scope>
    <source>
        <strain evidence="2">Duluth1</strain>
        <tissue evidence="2">Whole animal</tissue>
    </source>
</reference>
<keyword evidence="3" id="KW-1185">Reference proteome</keyword>
<dbReference type="EMBL" id="JAIWYP010000007">
    <property type="protein sequence ID" value="KAH3800685.1"/>
    <property type="molecule type" value="Genomic_DNA"/>
</dbReference>
<reference evidence="2" key="2">
    <citation type="submission" date="2020-11" db="EMBL/GenBank/DDBJ databases">
        <authorList>
            <person name="McCartney M.A."/>
            <person name="Auch B."/>
            <person name="Kono T."/>
            <person name="Mallez S."/>
            <person name="Becker A."/>
            <person name="Gohl D.M."/>
            <person name="Silverstein K.A.T."/>
            <person name="Koren S."/>
            <person name="Bechman K.B."/>
            <person name="Herman A."/>
            <person name="Abrahante J.E."/>
            <person name="Garbe J."/>
        </authorList>
    </citation>
    <scope>NUCLEOTIDE SEQUENCE</scope>
    <source>
        <strain evidence="2">Duluth1</strain>
        <tissue evidence="2">Whole animal</tissue>
    </source>
</reference>
<feature type="region of interest" description="Disordered" evidence="1">
    <location>
        <begin position="1"/>
        <end position="33"/>
    </location>
</feature>
<evidence type="ECO:0000313" key="3">
    <source>
        <dbReference type="Proteomes" id="UP000828390"/>
    </source>
</evidence>
<comment type="caution">
    <text evidence="2">The sequence shown here is derived from an EMBL/GenBank/DDBJ whole genome shotgun (WGS) entry which is preliminary data.</text>
</comment>